<keyword evidence="4 10" id="KW-0547">Nucleotide-binding</keyword>
<evidence type="ECO:0000313" key="14">
    <source>
        <dbReference type="WBParaSite" id="GPLIN_000645300"/>
    </source>
</evidence>
<dbReference type="Pfam" id="PF02661">
    <property type="entry name" value="Fic"/>
    <property type="match status" value="1"/>
</dbReference>
<dbReference type="PANTHER" id="PTHR13504:SF34">
    <property type="entry name" value="PROTEIN ADENYLYLTRANSFERASE FICD"/>
    <property type="match status" value="1"/>
</dbReference>
<dbReference type="GO" id="GO:0005524">
    <property type="term" value="F:ATP binding"/>
    <property type="evidence" value="ECO:0007669"/>
    <property type="project" value="UniProtKB-KW"/>
</dbReference>
<keyword evidence="6 10" id="KW-0067">ATP-binding</keyword>
<dbReference type="InterPro" id="IPR003812">
    <property type="entry name" value="Fido"/>
</dbReference>
<organism evidence="13 14">
    <name type="scientific">Globodera pallida</name>
    <name type="common">Potato cyst nematode worm</name>
    <name type="synonym">Heterodera pallida</name>
    <dbReference type="NCBI Taxonomy" id="36090"/>
    <lineage>
        <taxon>Eukaryota</taxon>
        <taxon>Metazoa</taxon>
        <taxon>Ecdysozoa</taxon>
        <taxon>Nematoda</taxon>
        <taxon>Chromadorea</taxon>
        <taxon>Rhabditida</taxon>
        <taxon>Tylenchina</taxon>
        <taxon>Tylenchomorpha</taxon>
        <taxon>Tylenchoidea</taxon>
        <taxon>Heteroderidae</taxon>
        <taxon>Heteroderinae</taxon>
        <taxon>Globodera</taxon>
    </lineage>
</organism>
<dbReference type="GO" id="GO:0016020">
    <property type="term" value="C:membrane"/>
    <property type="evidence" value="ECO:0007669"/>
    <property type="project" value="UniProtKB-SubCell"/>
</dbReference>
<dbReference type="PROSITE" id="PS51459">
    <property type="entry name" value="FIDO"/>
    <property type="match status" value="1"/>
</dbReference>
<dbReference type="InterPro" id="IPR036597">
    <property type="entry name" value="Fido-like_dom_sf"/>
</dbReference>
<dbReference type="WBParaSite" id="GPLIN_000645300">
    <property type="protein sequence ID" value="GPLIN_000645300"/>
    <property type="gene ID" value="GPLIN_000645300"/>
</dbReference>
<keyword evidence="8" id="KW-0472">Membrane</keyword>
<feature type="domain" description="Fido" evidence="12">
    <location>
        <begin position="50"/>
        <end position="189"/>
    </location>
</feature>
<dbReference type="SUPFAM" id="SSF140931">
    <property type="entry name" value="Fic-like"/>
    <property type="match status" value="1"/>
</dbReference>
<feature type="binding site" evidence="10">
    <location>
        <begin position="87"/>
        <end position="90"/>
    </location>
    <ligand>
        <name>ATP</name>
        <dbReference type="ChEBI" id="CHEBI:30616"/>
    </ligand>
</feature>
<feature type="compositionally biased region" description="Basic residues" evidence="11">
    <location>
        <begin position="175"/>
        <end position="189"/>
    </location>
</feature>
<dbReference type="Proteomes" id="UP000050741">
    <property type="component" value="Unassembled WGS sequence"/>
</dbReference>
<evidence type="ECO:0000256" key="11">
    <source>
        <dbReference type="SAM" id="MobiDB-lite"/>
    </source>
</evidence>
<dbReference type="PANTHER" id="PTHR13504">
    <property type="entry name" value="FIDO DOMAIN-CONTAINING PROTEIN DDB_G0283145"/>
    <property type="match status" value="1"/>
</dbReference>
<evidence type="ECO:0000256" key="1">
    <source>
        <dbReference type="ARBA" id="ARBA00004167"/>
    </source>
</evidence>
<evidence type="ECO:0000256" key="7">
    <source>
        <dbReference type="ARBA" id="ARBA00022989"/>
    </source>
</evidence>
<dbReference type="Gene3D" id="1.10.3290.10">
    <property type="entry name" value="Fido-like domain"/>
    <property type="match status" value="1"/>
</dbReference>
<keyword evidence="7" id="KW-1133">Transmembrane helix</keyword>
<evidence type="ECO:0000256" key="4">
    <source>
        <dbReference type="ARBA" id="ARBA00022741"/>
    </source>
</evidence>
<evidence type="ECO:0000256" key="2">
    <source>
        <dbReference type="ARBA" id="ARBA00022692"/>
    </source>
</evidence>
<feature type="region of interest" description="Disordered" evidence="11">
    <location>
        <begin position="167"/>
        <end position="189"/>
    </location>
</feature>
<reference evidence="14" key="2">
    <citation type="submission" date="2016-06" db="UniProtKB">
        <authorList>
            <consortium name="WormBaseParasite"/>
        </authorList>
    </citation>
    <scope>IDENTIFICATION</scope>
</reference>
<evidence type="ECO:0000256" key="8">
    <source>
        <dbReference type="ARBA" id="ARBA00023136"/>
    </source>
</evidence>
<evidence type="ECO:0000256" key="9">
    <source>
        <dbReference type="PIRSR" id="PIRSR640198-1"/>
    </source>
</evidence>
<dbReference type="InterPro" id="IPR040198">
    <property type="entry name" value="Fido_containing"/>
</dbReference>
<accession>A0A183C0R0</accession>
<feature type="active site" evidence="9">
    <location>
        <position position="139"/>
    </location>
</feature>
<evidence type="ECO:0000259" key="12">
    <source>
        <dbReference type="PROSITE" id="PS51459"/>
    </source>
</evidence>
<evidence type="ECO:0000256" key="5">
    <source>
        <dbReference type="ARBA" id="ARBA00022803"/>
    </source>
</evidence>
<reference evidence="13" key="1">
    <citation type="submission" date="2014-05" db="EMBL/GenBank/DDBJ databases">
        <title>The genome and life-stage specific transcriptomes of Globodera pallida elucidate key aspects of plant parasitism by a cyst nematode.</title>
        <authorList>
            <person name="Cotton J.A."/>
            <person name="Lilley C.J."/>
            <person name="Jones L.M."/>
            <person name="Kikuchi T."/>
            <person name="Reid A.J."/>
            <person name="Thorpe P."/>
            <person name="Tsai I.J."/>
            <person name="Beasley H."/>
            <person name="Blok V."/>
            <person name="Cock P.J.A."/>
            <person name="Van den Akker S.E."/>
            <person name="Holroyd N."/>
            <person name="Hunt M."/>
            <person name="Mantelin S."/>
            <person name="Naghra H."/>
            <person name="Pain A."/>
            <person name="Palomares-Rius J.E."/>
            <person name="Zarowiecki M."/>
            <person name="Berriman M."/>
            <person name="Jones J.T."/>
            <person name="Urwin P.E."/>
        </authorList>
    </citation>
    <scope>NUCLEOTIDE SEQUENCE [LARGE SCALE GENOMIC DNA]</scope>
    <source>
        <strain evidence="13">Lindley</strain>
    </source>
</reference>
<keyword evidence="5" id="KW-0802">TPR repeat</keyword>
<name>A0A183C0R0_GLOPA</name>
<keyword evidence="13" id="KW-1185">Reference proteome</keyword>
<dbReference type="AlphaFoldDB" id="A0A183C0R0"/>
<proteinExistence type="predicted"/>
<evidence type="ECO:0000256" key="6">
    <source>
        <dbReference type="ARBA" id="ARBA00022840"/>
    </source>
</evidence>
<keyword evidence="2" id="KW-0812">Transmembrane</keyword>
<sequence length="189" mass="21758">MRAVLSLGAKKTQDSKEFWEELERVELAAASPYRDDSHAFDKLHQFPGVVTHETILKLHQIALPGRDQVASLYRGQHGHQPTRTIWVGNHEACQNQHVQREMDKFLNWLNEKEAKIGANESMGIQKFVALVHYKIVKIHPFYAANGRRARVLLTFILMRHSLGPLSSLRPSEKRTTKRCRTRKKKNSAT</sequence>
<evidence type="ECO:0000256" key="10">
    <source>
        <dbReference type="PIRSR" id="PIRSR640198-2"/>
    </source>
</evidence>
<protein>
    <submittedName>
        <fullName evidence="14">Fido domain-containing protein</fullName>
    </submittedName>
</protein>
<keyword evidence="3" id="KW-0677">Repeat</keyword>
<comment type="subcellular location">
    <subcellularLocation>
        <location evidence="1">Membrane</location>
        <topology evidence="1">Single-pass membrane protein</topology>
    </subcellularLocation>
</comment>
<evidence type="ECO:0000313" key="13">
    <source>
        <dbReference type="Proteomes" id="UP000050741"/>
    </source>
</evidence>
<evidence type="ECO:0000256" key="3">
    <source>
        <dbReference type="ARBA" id="ARBA00022737"/>
    </source>
</evidence>